<protein>
    <submittedName>
        <fullName evidence="2">Uncharacterized protein</fullName>
    </submittedName>
</protein>
<feature type="transmembrane region" description="Helical" evidence="1">
    <location>
        <begin position="172"/>
        <end position="195"/>
    </location>
</feature>
<feature type="transmembrane region" description="Helical" evidence="1">
    <location>
        <begin position="201"/>
        <end position="221"/>
    </location>
</feature>
<proteinExistence type="predicted"/>
<dbReference type="EMBL" id="BMPF01000001">
    <property type="protein sequence ID" value="GGL24691.1"/>
    <property type="molecule type" value="Genomic_DNA"/>
</dbReference>
<organism evidence="2 3">
    <name type="scientific">Halarchaeum grantii</name>
    <dbReference type="NCBI Taxonomy" id="1193105"/>
    <lineage>
        <taxon>Archaea</taxon>
        <taxon>Methanobacteriati</taxon>
        <taxon>Methanobacteriota</taxon>
        <taxon>Stenosarchaea group</taxon>
        <taxon>Halobacteria</taxon>
        <taxon>Halobacteriales</taxon>
        <taxon>Halobacteriaceae</taxon>
    </lineage>
</organism>
<dbReference type="RefSeq" id="WP_188878342.1">
    <property type="nucleotide sequence ID" value="NZ_BMPF01000001.1"/>
</dbReference>
<accession>A0A830F9N7</accession>
<name>A0A830F9N7_9EURY</name>
<feature type="transmembrane region" description="Helical" evidence="1">
    <location>
        <begin position="254"/>
        <end position="272"/>
    </location>
</feature>
<sequence length="306" mass="30133">MSLYALVRALPDRAAARQTAVAVALLAGVLAWERVVRATAHALAAAVPGIGLLARGLLSTALFVGGVALLAAGYAASRPVDVGLRWPSRDDASAVALALVGPVALVGATAALARVVSVPYGALAKAHYGATDALVPILAVAGLGLLVSVPALLLVCQLLVQTPLRVALDAREAVAATTLLAGVAVVSDTGGFALVPDLGRLAAAVVLAVLAVLGSLANARLDDERARALTAGLLAVLAAAVGASALHLLASLVAGAYVLARVCVLAVAAVAYERSDSLLAPALAYTAFALAEVAVLLAGAGGPAPF</sequence>
<feature type="transmembrane region" description="Helical" evidence="1">
    <location>
        <begin position="279"/>
        <end position="300"/>
    </location>
</feature>
<feature type="transmembrane region" description="Helical" evidence="1">
    <location>
        <begin position="94"/>
        <end position="113"/>
    </location>
</feature>
<gene>
    <name evidence="2" type="ORF">GCM10009037_05290</name>
</gene>
<dbReference type="AlphaFoldDB" id="A0A830F9N7"/>
<reference evidence="2 3" key="1">
    <citation type="journal article" date="2019" name="Int. J. Syst. Evol. Microbiol.">
        <title>The Global Catalogue of Microorganisms (GCM) 10K type strain sequencing project: providing services to taxonomists for standard genome sequencing and annotation.</title>
        <authorList>
            <consortium name="The Broad Institute Genomics Platform"/>
            <consortium name="The Broad Institute Genome Sequencing Center for Infectious Disease"/>
            <person name="Wu L."/>
            <person name="Ma J."/>
        </authorList>
    </citation>
    <scope>NUCLEOTIDE SEQUENCE [LARGE SCALE GENOMIC DNA]</scope>
    <source>
        <strain evidence="2 3">JCM 19585</strain>
    </source>
</reference>
<keyword evidence="3" id="KW-1185">Reference proteome</keyword>
<feature type="transmembrane region" description="Helical" evidence="1">
    <location>
        <begin position="133"/>
        <end position="160"/>
    </location>
</feature>
<feature type="transmembrane region" description="Helical" evidence="1">
    <location>
        <begin position="228"/>
        <end position="248"/>
    </location>
</feature>
<evidence type="ECO:0000313" key="2">
    <source>
        <dbReference type="EMBL" id="GGL24691.1"/>
    </source>
</evidence>
<comment type="caution">
    <text evidence="2">The sequence shown here is derived from an EMBL/GenBank/DDBJ whole genome shotgun (WGS) entry which is preliminary data.</text>
</comment>
<evidence type="ECO:0000313" key="3">
    <source>
        <dbReference type="Proteomes" id="UP000628840"/>
    </source>
</evidence>
<dbReference type="Proteomes" id="UP000628840">
    <property type="component" value="Unassembled WGS sequence"/>
</dbReference>
<evidence type="ECO:0000256" key="1">
    <source>
        <dbReference type="SAM" id="Phobius"/>
    </source>
</evidence>
<feature type="transmembrane region" description="Helical" evidence="1">
    <location>
        <begin position="52"/>
        <end position="74"/>
    </location>
</feature>
<keyword evidence="1" id="KW-0472">Membrane</keyword>
<keyword evidence="1" id="KW-0812">Transmembrane</keyword>
<keyword evidence="1" id="KW-1133">Transmembrane helix</keyword>